<feature type="domain" description="HTH cro/C1-type" evidence="1">
    <location>
        <begin position="24"/>
        <end position="56"/>
    </location>
</feature>
<name>A0ABP3EDX2_9GAMM</name>
<dbReference type="Pfam" id="PF13560">
    <property type="entry name" value="HTH_31"/>
    <property type="match status" value="1"/>
</dbReference>
<dbReference type="EMBL" id="BAAAFO010000004">
    <property type="protein sequence ID" value="GAA0259851.1"/>
    <property type="molecule type" value="Genomic_DNA"/>
</dbReference>
<dbReference type="CDD" id="cd00093">
    <property type="entry name" value="HTH_XRE"/>
    <property type="match status" value="1"/>
</dbReference>
<dbReference type="PROSITE" id="PS50943">
    <property type="entry name" value="HTH_CROC1"/>
    <property type="match status" value="1"/>
</dbReference>
<evidence type="ECO:0000313" key="3">
    <source>
        <dbReference type="Proteomes" id="UP001500657"/>
    </source>
</evidence>
<proteinExistence type="predicted"/>
<dbReference type="SMART" id="SM00530">
    <property type="entry name" value="HTH_XRE"/>
    <property type="match status" value="1"/>
</dbReference>
<dbReference type="Proteomes" id="UP001500657">
    <property type="component" value="Unassembled WGS sequence"/>
</dbReference>
<dbReference type="Gene3D" id="1.10.260.40">
    <property type="entry name" value="lambda repressor-like DNA-binding domains"/>
    <property type="match status" value="1"/>
</dbReference>
<reference evidence="3" key="1">
    <citation type="journal article" date="2019" name="Int. J. Syst. Evol. Microbiol.">
        <title>The Global Catalogue of Microorganisms (GCM) 10K type strain sequencing project: providing services to taxonomists for standard genome sequencing and annotation.</title>
        <authorList>
            <consortium name="The Broad Institute Genomics Platform"/>
            <consortium name="The Broad Institute Genome Sequencing Center for Infectious Disease"/>
            <person name="Wu L."/>
            <person name="Ma J."/>
        </authorList>
    </citation>
    <scope>NUCLEOTIDE SEQUENCE [LARGE SCALE GENOMIC DNA]</scope>
    <source>
        <strain evidence="3">JCM 16242</strain>
    </source>
</reference>
<evidence type="ECO:0000313" key="2">
    <source>
        <dbReference type="EMBL" id="GAA0259851.1"/>
    </source>
</evidence>
<organism evidence="2 3">
    <name type="scientific">Rhodanobacter caeni</name>
    <dbReference type="NCBI Taxonomy" id="657654"/>
    <lineage>
        <taxon>Bacteria</taxon>
        <taxon>Pseudomonadati</taxon>
        <taxon>Pseudomonadota</taxon>
        <taxon>Gammaproteobacteria</taxon>
        <taxon>Lysobacterales</taxon>
        <taxon>Rhodanobacteraceae</taxon>
        <taxon>Rhodanobacter</taxon>
    </lineage>
</organism>
<dbReference type="SUPFAM" id="SSF47413">
    <property type="entry name" value="lambda repressor-like DNA-binding domains"/>
    <property type="match status" value="1"/>
</dbReference>
<comment type="caution">
    <text evidence="2">The sequence shown here is derived from an EMBL/GenBank/DDBJ whole genome shotgun (WGS) entry which is preliminary data.</text>
</comment>
<gene>
    <name evidence="2" type="ORF">GCM10009126_26550</name>
</gene>
<dbReference type="InterPro" id="IPR001387">
    <property type="entry name" value="Cro/C1-type_HTH"/>
</dbReference>
<sequence>MSYIRDMETVTPLAQRIRQLGEALRAERRAQGLTQAEAARRAGIGRQKLIQVEQGKPGVALAAYAAAMDALGLAPTVEPAEIRVAEYPQLKRLTWNRPGAASLAERDAFSLYERYWDLLDSDEMLPRERALLQRLVEKYGKGVLHV</sequence>
<evidence type="ECO:0000259" key="1">
    <source>
        <dbReference type="PROSITE" id="PS50943"/>
    </source>
</evidence>
<dbReference type="InterPro" id="IPR010982">
    <property type="entry name" value="Lambda_DNA-bd_dom_sf"/>
</dbReference>
<keyword evidence="3" id="KW-1185">Reference proteome</keyword>
<protein>
    <recommendedName>
        <fullName evidence="1">HTH cro/C1-type domain-containing protein</fullName>
    </recommendedName>
</protein>
<accession>A0ABP3EDX2</accession>